<evidence type="ECO:0000313" key="1">
    <source>
        <dbReference type="EMBL" id="RVU91040.1"/>
    </source>
</evidence>
<dbReference type="Proteomes" id="UP000288951">
    <property type="component" value="Unassembled WGS sequence"/>
</dbReference>
<sequence>MKLLKLLLILLLIPLNLYPRESKGCLSMAQKCVVEGQKVVQYYLSQDPIGLAGNNPTLYGYVADNNTMFDPFGLMPNWNYKNMPKIEGYQNHHVIPRSKASHPAIKAAGFDVDKPSNLIYLPKEQGTHPTRSLHNGWNKQHADYNLMIHDKLDKIYEKGMNKGWSQQQFHDEVSKLSKNTRKGLREGKIKCH</sequence>
<comment type="caution">
    <text evidence="1">The sequence shown here is derived from an EMBL/GenBank/DDBJ whole genome shotgun (WGS) entry which is preliminary data.</text>
</comment>
<dbReference type="Pfam" id="PF14412">
    <property type="entry name" value="AHH"/>
    <property type="match status" value="1"/>
</dbReference>
<keyword evidence="2" id="KW-1185">Reference proteome</keyword>
<proteinExistence type="predicted"/>
<name>A0A437UBP5_9FLAO</name>
<dbReference type="OrthoDB" id="1452829at2"/>
<protein>
    <submittedName>
        <fullName evidence="1">Uncharacterized protein</fullName>
    </submittedName>
</protein>
<dbReference type="AlphaFoldDB" id="A0A437UBP5"/>
<dbReference type="EMBL" id="RQSM01000003">
    <property type="protein sequence ID" value="RVU91040.1"/>
    <property type="molecule type" value="Genomic_DNA"/>
</dbReference>
<organism evidence="1 2">
    <name type="scientific">Flavobacterium columnare</name>
    <dbReference type="NCBI Taxonomy" id="996"/>
    <lineage>
        <taxon>Bacteria</taxon>
        <taxon>Pseudomonadati</taxon>
        <taxon>Bacteroidota</taxon>
        <taxon>Flavobacteriia</taxon>
        <taxon>Flavobacteriales</taxon>
        <taxon>Flavobacteriaceae</taxon>
        <taxon>Flavobacterium</taxon>
    </lineage>
</organism>
<accession>A0A437UBP5</accession>
<evidence type="ECO:0000313" key="2">
    <source>
        <dbReference type="Proteomes" id="UP000288951"/>
    </source>
</evidence>
<dbReference type="InterPro" id="IPR032871">
    <property type="entry name" value="AHH_dom_containing"/>
</dbReference>
<reference evidence="1" key="1">
    <citation type="submission" date="2018-12" db="EMBL/GenBank/DDBJ databases">
        <title>Draft genome sequence of Flaovobacterium columnare ARS1 isolated from channel catfish in Alabama.</title>
        <authorList>
            <person name="Cai W."/>
            <person name="Arias C."/>
        </authorList>
    </citation>
    <scope>NUCLEOTIDE SEQUENCE [LARGE SCALE GENOMIC DNA]</scope>
    <source>
        <strain evidence="1">ARS1</strain>
    </source>
</reference>
<gene>
    <name evidence="1" type="ORF">EH230_09095</name>
</gene>